<keyword evidence="2" id="KW-1185">Reference proteome</keyword>
<evidence type="ECO:0000313" key="1">
    <source>
        <dbReference type="EMBL" id="OAD77878.1"/>
    </source>
</evidence>
<accession>A0A167PGP3</accession>
<reference evidence="2" key="1">
    <citation type="submission" date="2015-06" db="EMBL/GenBank/DDBJ databases">
        <title>Expansion of signal transduction pathways in fungi by whole-genome duplication.</title>
        <authorList>
            <consortium name="DOE Joint Genome Institute"/>
            <person name="Corrochano L.M."/>
            <person name="Kuo A."/>
            <person name="Marcet-Houben M."/>
            <person name="Polaino S."/>
            <person name="Salamov A."/>
            <person name="Villalobos J.M."/>
            <person name="Alvarez M.I."/>
            <person name="Avalos J."/>
            <person name="Benito E.P."/>
            <person name="Benoit I."/>
            <person name="Burger G."/>
            <person name="Camino L.P."/>
            <person name="Canovas D."/>
            <person name="Cerda-Olmedo E."/>
            <person name="Cheng J.-F."/>
            <person name="Dominguez A."/>
            <person name="Elias M."/>
            <person name="Eslava A.P."/>
            <person name="Glaser F."/>
            <person name="Grimwood J."/>
            <person name="Gutierrez G."/>
            <person name="Heitman J."/>
            <person name="Henrissat B."/>
            <person name="Iturriaga E.A."/>
            <person name="Lang B.F."/>
            <person name="Lavin J.L."/>
            <person name="Lee S."/>
            <person name="Li W."/>
            <person name="Lindquist E."/>
            <person name="Lopez-Garcia S."/>
            <person name="Luque E.M."/>
            <person name="Marcos A.T."/>
            <person name="Martin J."/>
            <person name="McCluskey K."/>
            <person name="Medina H.R."/>
            <person name="Miralles-Duran A."/>
            <person name="Miyazaki A."/>
            <person name="Munoz-Torres E."/>
            <person name="Oguiza J.A."/>
            <person name="Ohm R."/>
            <person name="Olmedo M."/>
            <person name="Orejas M."/>
            <person name="Ortiz-Castellanos L."/>
            <person name="Pisabarro A.G."/>
            <person name="Rodriguez-Romero J."/>
            <person name="Ruiz-Herrera J."/>
            <person name="Ruiz-Vazquez R."/>
            <person name="Sanz C."/>
            <person name="Schackwitz W."/>
            <person name="Schmutz J."/>
            <person name="Shahriari M."/>
            <person name="Shelest E."/>
            <person name="Silva-Franco F."/>
            <person name="Soanes D."/>
            <person name="Syed K."/>
            <person name="Tagua V.G."/>
            <person name="Talbot N.J."/>
            <person name="Thon M."/>
            <person name="De vries R.P."/>
            <person name="Wiebenga A."/>
            <person name="Yadav J.S."/>
            <person name="Braun E.L."/>
            <person name="Baker S."/>
            <person name="Garre V."/>
            <person name="Horwitz B."/>
            <person name="Torres-Martinez S."/>
            <person name="Idnurm A."/>
            <person name="Herrera-Estrella A."/>
            <person name="Gabaldon T."/>
            <person name="Grigoriev I.V."/>
        </authorList>
    </citation>
    <scope>NUCLEOTIDE SEQUENCE [LARGE SCALE GENOMIC DNA]</scope>
    <source>
        <strain evidence="2">NRRL 1555(-)</strain>
    </source>
</reference>
<protein>
    <submittedName>
        <fullName evidence="1">Uncharacterized protein</fullName>
    </submittedName>
</protein>
<sequence>MALNKRLYSEIINVLHPEDKGSITKYLHKFSFFLFKEVRELIKVERDRKRQKTWESVSYKFILYHQAIYVLDGQSYSKTTKDFIRAIKSYKIIGNKDLGQKISMKYVAYYCPVDVNTSVHKCRTIGDPKNNNHLCTSKSFP</sequence>
<name>A0A167PGP3_PHYB8</name>
<evidence type="ECO:0000313" key="2">
    <source>
        <dbReference type="Proteomes" id="UP000077315"/>
    </source>
</evidence>
<dbReference type="VEuPathDB" id="FungiDB:PHYBLDRAFT_61002"/>
<dbReference type="EMBL" id="KV440974">
    <property type="protein sequence ID" value="OAD77878.1"/>
    <property type="molecule type" value="Genomic_DNA"/>
</dbReference>
<dbReference type="AlphaFoldDB" id="A0A167PGP3"/>
<organism evidence="1 2">
    <name type="scientific">Phycomyces blakesleeanus (strain ATCC 8743b / DSM 1359 / FGSC 10004 / NBRC 33097 / NRRL 1555)</name>
    <dbReference type="NCBI Taxonomy" id="763407"/>
    <lineage>
        <taxon>Eukaryota</taxon>
        <taxon>Fungi</taxon>
        <taxon>Fungi incertae sedis</taxon>
        <taxon>Mucoromycota</taxon>
        <taxon>Mucoromycotina</taxon>
        <taxon>Mucoromycetes</taxon>
        <taxon>Mucorales</taxon>
        <taxon>Phycomycetaceae</taxon>
        <taxon>Phycomyces</taxon>
    </lineage>
</organism>
<dbReference type="RefSeq" id="XP_018295918.1">
    <property type="nucleotide sequence ID" value="XM_018440731.1"/>
</dbReference>
<gene>
    <name evidence="1" type="ORF">PHYBLDRAFT_61002</name>
</gene>
<proteinExistence type="predicted"/>
<dbReference type="InParanoid" id="A0A167PGP3"/>
<dbReference type="GeneID" id="29001637"/>
<dbReference type="Proteomes" id="UP000077315">
    <property type="component" value="Unassembled WGS sequence"/>
</dbReference>